<accession>A0A5K7SB28</accession>
<protein>
    <recommendedName>
        <fullName evidence="2">DUF5808 domain-containing protein</fullName>
    </recommendedName>
</protein>
<evidence type="ECO:0000259" key="2">
    <source>
        <dbReference type="Pfam" id="PF19124"/>
    </source>
</evidence>
<reference evidence="3" key="1">
    <citation type="journal article" date="2020" name="Int. J. Syst. Evol. Microbiol.">
        <title>Aquipluma nitroreducens gen. nov. sp. nov., a novel facultatively anaerobic bacterium isolated from a freshwater lake.</title>
        <authorList>
            <person name="Watanabe M."/>
            <person name="Kojima H."/>
            <person name="Fukui M."/>
        </authorList>
    </citation>
    <scope>NUCLEOTIDE SEQUENCE</scope>
    <source>
        <strain evidence="3">MeG22</strain>
    </source>
</reference>
<keyword evidence="4" id="KW-1185">Reference proteome</keyword>
<dbReference type="Proteomes" id="UP001193389">
    <property type="component" value="Chromosome"/>
</dbReference>
<gene>
    <name evidence="3" type="ORF">AQPE_2951</name>
</gene>
<organism evidence="3 4">
    <name type="scientific">Aquipluma nitroreducens</name>
    <dbReference type="NCBI Taxonomy" id="2010828"/>
    <lineage>
        <taxon>Bacteria</taxon>
        <taxon>Pseudomonadati</taxon>
        <taxon>Bacteroidota</taxon>
        <taxon>Bacteroidia</taxon>
        <taxon>Marinilabiliales</taxon>
        <taxon>Prolixibacteraceae</taxon>
        <taxon>Aquipluma</taxon>
    </lineage>
</organism>
<dbReference type="InterPro" id="IPR043831">
    <property type="entry name" value="DUF5808"/>
</dbReference>
<keyword evidence="1" id="KW-0472">Membrane</keyword>
<proteinExistence type="predicted"/>
<feature type="transmembrane region" description="Helical" evidence="1">
    <location>
        <begin position="52"/>
        <end position="72"/>
    </location>
</feature>
<dbReference type="AlphaFoldDB" id="A0A5K7SB28"/>
<sequence length="73" mass="8677">MKPDFDQFENDRMIDDPMNYKWGIFYFNRKDSRIVVPKRVRGMGWTMNFGNIYAYILVILIVAAGILIGKIYH</sequence>
<name>A0A5K7SB28_9BACT</name>
<dbReference type="RefSeq" id="WP_318347088.1">
    <property type="nucleotide sequence ID" value="NZ_AP018694.1"/>
</dbReference>
<dbReference type="EMBL" id="AP018694">
    <property type="protein sequence ID" value="BBE18783.1"/>
    <property type="molecule type" value="Genomic_DNA"/>
</dbReference>
<keyword evidence="1" id="KW-0812">Transmembrane</keyword>
<evidence type="ECO:0000313" key="3">
    <source>
        <dbReference type="EMBL" id="BBE18783.1"/>
    </source>
</evidence>
<evidence type="ECO:0000313" key="4">
    <source>
        <dbReference type="Proteomes" id="UP001193389"/>
    </source>
</evidence>
<keyword evidence="1" id="KW-1133">Transmembrane helix</keyword>
<evidence type="ECO:0000256" key="1">
    <source>
        <dbReference type="SAM" id="Phobius"/>
    </source>
</evidence>
<feature type="domain" description="DUF5808" evidence="2">
    <location>
        <begin position="29"/>
        <end position="54"/>
    </location>
</feature>
<dbReference type="Pfam" id="PF19124">
    <property type="entry name" value="DUF5808"/>
    <property type="match status" value="1"/>
</dbReference>
<dbReference type="KEGG" id="anf:AQPE_2951"/>